<organism evidence="1 2">
    <name type="scientific">Alistipes communis</name>
    <dbReference type="NCBI Taxonomy" id="2585118"/>
    <lineage>
        <taxon>Bacteria</taxon>
        <taxon>Pseudomonadati</taxon>
        <taxon>Bacteroidota</taxon>
        <taxon>Bacteroidia</taxon>
        <taxon>Bacteroidales</taxon>
        <taxon>Rikenellaceae</taxon>
        <taxon>Alistipes</taxon>
    </lineage>
</organism>
<name>A0A4Y1WNV0_9BACT</name>
<reference evidence="2" key="1">
    <citation type="submission" date="2019-06" db="EMBL/GenBank/DDBJ databases">
        <title>Alistipes onderdonkii subsp. vulgaris subsp. nov., Alistipes dispar sp. nov. and Alistipes communis sp. nov., isolated from human faeces, and creation of Alistipes onderdonkii subsp. onderdonkii subsp. nov.</title>
        <authorList>
            <person name="Sakamoto M."/>
            <person name="Ikeyama N."/>
            <person name="Ogata Y."/>
            <person name="Suda W."/>
            <person name="Iino T."/>
            <person name="Hattori M."/>
            <person name="Ohkuma M."/>
        </authorList>
    </citation>
    <scope>NUCLEOTIDE SEQUENCE [LARGE SCALE GENOMIC DNA]</scope>
    <source>
        <strain evidence="2">5CBH24</strain>
    </source>
</reference>
<proteinExistence type="predicted"/>
<accession>A0A4Y1WNV0</accession>
<evidence type="ECO:0000313" key="2">
    <source>
        <dbReference type="Proteomes" id="UP000318946"/>
    </source>
</evidence>
<keyword evidence="2" id="KW-1185">Reference proteome</keyword>
<gene>
    <name evidence="1" type="ORF">A5CBH24_01060</name>
</gene>
<dbReference type="EMBL" id="AP019735">
    <property type="protein sequence ID" value="BBL02793.1"/>
    <property type="molecule type" value="Genomic_DNA"/>
</dbReference>
<dbReference type="KEGG" id="acou:A5CBH24_01060"/>
<dbReference type="AlphaFoldDB" id="A0A4Y1WNV0"/>
<dbReference type="RefSeq" id="WP_141411841.1">
    <property type="nucleotide sequence ID" value="NZ_AP019735.1"/>
</dbReference>
<sequence length="67" mass="7719">MKRFEVINGSKFERLSHAEMASVKGGRVCISCMKRDRKFKVGVEGTSWYFGPNKTPSYNNGEFDDMY</sequence>
<protein>
    <recommendedName>
        <fullName evidence="3">Bacteriocin</fullName>
    </recommendedName>
</protein>
<dbReference type="GeneID" id="78340828"/>
<dbReference type="OrthoDB" id="9879885at2"/>
<evidence type="ECO:0000313" key="1">
    <source>
        <dbReference type="EMBL" id="BBL02793.1"/>
    </source>
</evidence>
<dbReference type="Proteomes" id="UP000318946">
    <property type="component" value="Chromosome"/>
</dbReference>
<evidence type="ECO:0008006" key="3">
    <source>
        <dbReference type="Google" id="ProtNLM"/>
    </source>
</evidence>